<proteinExistence type="predicted"/>
<evidence type="ECO:0000313" key="2">
    <source>
        <dbReference type="Proteomes" id="UP001066276"/>
    </source>
</evidence>
<gene>
    <name evidence="1" type="ORF">NDU88_002305</name>
</gene>
<organism evidence="1 2">
    <name type="scientific">Pleurodeles waltl</name>
    <name type="common">Iberian ribbed newt</name>
    <dbReference type="NCBI Taxonomy" id="8319"/>
    <lineage>
        <taxon>Eukaryota</taxon>
        <taxon>Metazoa</taxon>
        <taxon>Chordata</taxon>
        <taxon>Craniata</taxon>
        <taxon>Vertebrata</taxon>
        <taxon>Euteleostomi</taxon>
        <taxon>Amphibia</taxon>
        <taxon>Batrachia</taxon>
        <taxon>Caudata</taxon>
        <taxon>Salamandroidea</taxon>
        <taxon>Salamandridae</taxon>
        <taxon>Pleurodelinae</taxon>
        <taxon>Pleurodeles</taxon>
    </lineage>
</organism>
<protein>
    <submittedName>
        <fullName evidence="1">Uncharacterized protein</fullName>
    </submittedName>
</protein>
<dbReference type="EMBL" id="JANPWB010000010">
    <property type="protein sequence ID" value="KAJ1135876.1"/>
    <property type="molecule type" value="Genomic_DNA"/>
</dbReference>
<name>A0AAV7Q5L3_PLEWA</name>
<keyword evidence="2" id="KW-1185">Reference proteome</keyword>
<comment type="caution">
    <text evidence="1">The sequence shown here is derived from an EMBL/GenBank/DDBJ whole genome shotgun (WGS) entry which is preliminary data.</text>
</comment>
<evidence type="ECO:0000313" key="1">
    <source>
        <dbReference type="EMBL" id="KAJ1135876.1"/>
    </source>
</evidence>
<sequence length="94" mass="11122">MAVTSAAVRIITASAPVHWLMGPIGNNDWFFAVVVRKHRLLGHMRRWRNPPVYRPLVDLLTMEERHIIVTYRFDRATIQELWARCRKGFAPRKR</sequence>
<reference evidence="1" key="1">
    <citation type="journal article" date="2022" name="bioRxiv">
        <title>Sequencing and chromosome-scale assembly of the giantPleurodeles waltlgenome.</title>
        <authorList>
            <person name="Brown T."/>
            <person name="Elewa A."/>
            <person name="Iarovenko S."/>
            <person name="Subramanian E."/>
            <person name="Araus A.J."/>
            <person name="Petzold A."/>
            <person name="Susuki M."/>
            <person name="Suzuki K.-i.T."/>
            <person name="Hayashi T."/>
            <person name="Toyoda A."/>
            <person name="Oliveira C."/>
            <person name="Osipova E."/>
            <person name="Leigh N.D."/>
            <person name="Simon A."/>
            <person name="Yun M.H."/>
        </authorList>
    </citation>
    <scope>NUCLEOTIDE SEQUENCE</scope>
    <source>
        <strain evidence="1">20211129_DDA</strain>
        <tissue evidence="1">Liver</tissue>
    </source>
</reference>
<dbReference type="AlphaFoldDB" id="A0AAV7Q5L3"/>
<accession>A0AAV7Q5L3</accession>
<dbReference type="Proteomes" id="UP001066276">
    <property type="component" value="Chromosome 6"/>
</dbReference>